<dbReference type="SUPFAM" id="SSF53756">
    <property type="entry name" value="UDP-Glycosyltransferase/glycogen phosphorylase"/>
    <property type="match status" value="1"/>
</dbReference>
<dbReference type="RefSeq" id="WP_246125083.1">
    <property type="nucleotide sequence ID" value="NZ_BJUB01000003.1"/>
</dbReference>
<dbReference type="CDD" id="cd03785">
    <property type="entry name" value="GT28_MurG"/>
    <property type="match status" value="1"/>
</dbReference>
<keyword evidence="9 10" id="KW-0961">Cell wall biogenesis/degradation</keyword>
<evidence type="ECO:0000256" key="7">
    <source>
        <dbReference type="ARBA" id="ARBA00023136"/>
    </source>
</evidence>
<evidence type="ECO:0000259" key="12">
    <source>
        <dbReference type="Pfam" id="PF04101"/>
    </source>
</evidence>
<feature type="binding site" evidence="10">
    <location>
        <position position="137"/>
    </location>
    <ligand>
        <name>UDP-N-acetyl-alpha-D-glucosamine</name>
        <dbReference type="ChEBI" id="CHEBI:57705"/>
    </ligand>
</feature>
<feature type="domain" description="Glycosyl transferase family 28 C-terminal" evidence="12">
    <location>
        <begin position="207"/>
        <end position="374"/>
    </location>
</feature>
<dbReference type="AlphaFoldDB" id="A0A510V182"/>
<feature type="binding site" evidence="10">
    <location>
        <position position="313"/>
    </location>
    <ligand>
        <name>UDP-N-acetyl-alpha-D-glucosamine</name>
        <dbReference type="ChEBI" id="CHEBI:57705"/>
    </ligand>
</feature>
<dbReference type="GO" id="GO:0008360">
    <property type="term" value="P:regulation of cell shape"/>
    <property type="evidence" value="ECO:0007669"/>
    <property type="project" value="UniProtKB-KW"/>
</dbReference>
<dbReference type="Pfam" id="PF03033">
    <property type="entry name" value="Glyco_transf_28"/>
    <property type="match status" value="1"/>
</dbReference>
<comment type="function">
    <text evidence="10">Cell wall formation. Catalyzes the transfer of a GlcNAc subunit on undecaprenyl-pyrophosphoryl-MurNAc-pentapeptide (lipid intermediate I) to form undecaprenyl-pyrophosphoryl-MurNAc-(pentapeptide)GlcNAc (lipid intermediate II).</text>
</comment>
<reference evidence="13 14" key="1">
    <citation type="submission" date="2019-07" db="EMBL/GenBank/DDBJ databases">
        <title>Whole genome shotgun sequence of Cellulomonas xylanilytica NBRC 101102.</title>
        <authorList>
            <person name="Hosoyama A."/>
            <person name="Uohara A."/>
            <person name="Ohji S."/>
            <person name="Ichikawa N."/>
        </authorList>
    </citation>
    <scope>NUCLEOTIDE SEQUENCE [LARGE SCALE GENOMIC DNA]</scope>
    <source>
        <strain evidence="13 14">NBRC 101102</strain>
    </source>
</reference>
<keyword evidence="1 10" id="KW-1003">Cell membrane</keyword>
<evidence type="ECO:0000256" key="8">
    <source>
        <dbReference type="ARBA" id="ARBA00023306"/>
    </source>
</evidence>
<dbReference type="InterPro" id="IPR006009">
    <property type="entry name" value="GlcNAc_MurG"/>
</dbReference>
<keyword evidence="5 10" id="KW-0133">Cell shape</keyword>
<dbReference type="InterPro" id="IPR004276">
    <property type="entry name" value="GlycoTrans_28_N"/>
</dbReference>
<dbReference type="HAMAP" id="MF_00033">
    <property type="entry name" value="MurG"/>
    <property type="match status" value="1"/>
</dbReference>
<evidence type="ECO:0000256" key="4">
    <source>
        <dbReference type="ARBA" id="ARBA00022679"/>
    </source>
</evidence>
<dbReference type="Proteomes" id="UP000321118">
    <property type="component" value="Unassembled WGS sequence"/>
</dbReference>
<dbReference type="GO" id="GO:0051301">
    <property type="term" value="P:cell division"/>
    <property type="evidence" value="ECO:0007669"/>
    <property type="project" value="UniProtKB-KW"/>
</dbReference>
<dbReference type="PANTHER" id="PTHR21015:SF22">
    <property type="entry name" value="GLYCOSYLTRANSFERASE"/>
    <property type="match status" value="1"/>
</dbReference>
<keyword evidence="14" id="KW-1185">Reference proteome</keyword>
<dbReference type="EC" id="2.4.1.227" evidence="10"/>
<dbReference type="PANTHER" id="PTHR21015">
    <property type="entry name" value="UDP-N-ACETYLGLUCOSAMINE--N-ACETYLMURAMYL-(PENTAPEPTIDE) PYROPHOSPHORYL-UNDECAPRENOL N-ACETYLGLUCOSAMINE TRANSFERASE 1"/>
    <property type="match status" value="1"/>
</dbReference>
<dbReference type="EMBL" id="BJUB01000003">
    <property type="protein sequence ID" value="GEK20619.1"/>
    <property type="molecule type" value="Genomic_DNA"/>
</dbReference>
<comment type="similarity">
    <text evidence="10">Belongs to the glycosyltransferase 28 family. MurG subfamily.</text>
</comment>
<evidence type="ECO:0000256" key="9">
    <source>
        <dbReference type="ARBA" id="ARBA00023316"/>
    </source>
</evidence>
<protein>
    <recommendedName>
        <fullName evidence="10">UDP-N-acetylglucosamine--N-acetylmuramyl-(pentapeptide) pyrophosphoryl-undecaprenol N-acetylglucosamine transferase</fullName>
        <ecNumber evidence="10">2.4.1.227</ecNumber>
    </recommendedName>
    <alternativeName>
        <fullName evidence="10">Undecaprenyl-PP-MurNAc-pentapeptide-UDPGlcNAc GlcNAc transferase</fullName>
    </alternativeName>
</protein>
<evidence type="ECO:0000256" key="3">
    <source>
        <dbReference type="ARBA" id="ARBA00022676"/>
    </source>
</evidence>
<keyword evidence="8 10" id="KW-0131">Cell cycle</keyword>
<dbReference type="UniPathway" id="UPA00219"/>
<evidence type="ECO:0000256" key="10">
    <source>
        <dbReference type="HAMAP-Rule" id="MF_00033"/>
    </source>
</evidence>
<evidence type="ECO:0000256" key="1">
    <source>
        <dbReference type="ARBA" id="ARBA00022475"/>
    </source>
</evidence>
<keyword evidence="7 10" id="KW-0472">Membrane</keyword>
<dbReference type="GO" id="GO:0071555">
    <property type="term" value="P:cell wall organization"/>
    <property type="evidence" value="ECO:0007669"/>
    <property type="project" value="UniProtKB-KW"/>
</dbReference>
<comment type="caution">
    <text evidence="10">Lacks conserved residue(s) required for the propagation of feature annotation.</text>
</comment>
<dbReference type="NCBIfam" id="TIGR01133">
    <property type="entry name" value="murG"/>
    <property type="match status" value="1"/>
</dbReference>
<accession>A0A510V182</accession>
<keyword evidence="4 10" id="KW-0808">Transferase</keyword>
<evidence type="ECO:0000259" key="11">
    <source>
        <dbReference type="Pfam" id="PF03033"/>
    </source>
</evidence>
<feature type="domain" description="Glycosyltransferase family 28 N-terminal" evidence="11">
    <location>
        <begin position="16"/>
        <end position="155"/>
    </location>
</feature>
<dbReference type="InterPro" id="IPR007235">
    <property type="entry name" value="Glyco_trans_28_C"/>
</dbReference>
<keyword evidence="6 10" id="KW-0573">Peptidoglycan synthesis</keyword>
<dbReference type="GO" id="GO:0051991">
    <property type="term" value="F:UDP-N-acetyl-D-glucosamine:N-acetylmuramoyl-L-alanyl-D-glutamyl-meso-2,6-diaminopimelyl-D-alanyl-D-alanine-diphosphoundecaprenol 4-beta-N-acetylglucosaminlytransferase activity"/>
    <property type="evidence" value="ECO:0007669"/>
    <property type="project" value="RHEA"/>
</dbReference>
<comment type="caution">
    <text evidence="13">The sequence shown here is derived from an EMBL/GenBank/DDBJ whole genome shotgun (WGS) entry which is preliminary data.</text>
</comment>
<dbReference type="GO" id="GO:0005975">
    <property type="term" value="P:carbohydrate metabolic process"/>
    <property type="evidence" value="ECO:0007669"/>
    <property type="project" value="InterPro"/>
</dbReference>
<comment type="catalytic activity">
    <reaction evidence="10">
        <text>di-trans,octa-cis-undecaprenyl diphospho-N-acetyl-alpha-D-muramoyl-L-alanyl-D-glutamyl-meso-2,6-diaminopimeloyl-D-alanyl-D-alanine + UDP-N-acetyl-alpha-D-glucosamine = di-trans,octa-cis-undecaprenyl diphospho-[N-acetyl-alpha-D-glucosaminyl-(1-&gt;4)]-N-acetyl-alpha-D-muramoyl-L-alanyl-D-glutamyl-meso-2,6-diaminopimeloyl-D-alanyl-D-alanine + UDP + H(+)</text>
        <dbReference type="Rhea" id="RHEA:31227"/>
        <dbReference type="ChEBI" id="CHEBI:15378"/>
        <dbReference type="ChEBI" id="CHEBI:57705"/>
        <dbReference type="ChEBI" id="CHEBI:58223"/>
        <dbReference type="ChEBI" id="CHEBI:61387"/>
        <dbReference type="ChEBI" id="CHEBI:61388"/>
        <dbReference type="EC" id="2.4.1.227"/>
    </reaction>
</comment>
<proteinExistence type="inferred from homology"/>
<feature type="binding site" evidence="10">
    <location>
        <begin position="23"/>
        <end position="25"/>
    </location>
    <ligand>
        <name>UDP-N-acetyl-alpha-D-glucosamine</name>
        <dbReference type="ChEBI" id="CHEBI:57705"/>
    </ligand>
</feature>
<evidence type="ECO:0000256" key="2">
    <source>
        <dbReference type="ARBA" id="ARBA00022618"/>
    </source>
</evidence>
<dbReference type="Gene3D" id="3.40.50.2000">
    <property type="entry name" value="Glycogen Phosphorylase B"/>
    <property type="match status" value="2"/>
</dbReference>
<dbReference type="GO" id="GO:0005886">
    <property type="term" value="C:plasma membrane"/>
    <property type="evidence" value="ECO:0007669"/>
    <property type="project" value="UniProtKB-SubCell"/>
</dbReference>
<name>A0A510V182_9CELL</name>
<comment type="subcellular location">
    <subcellularLocation>
        <location evidence="10">Cell membrane</location>
        <topology evidence="10">Peripheral membrane protein</topology>
        <orientation evidence="10">Cytoplasmic side</orientation>
    </subcellularLocation>
</comment>
<evidence type="ECO:0000256" key="6">
    <source>
        <dbReference type="ARBA" id="ARBA00022984"/>
    </source>
</evidence>
<keyword evidence="2 10" id="KW-0132">Cell division</keyword>
<sequence>MAEPHPVPAVPTGPAVLLAGGGTAGHVNPLLAVADELVRRHPTIRLTVLGTAEGLESRLVPEHGLPLAVVPRVPLPRRPTLDWFRLPTRLRDAVRAAGTAIDDSGAQVVVGFGGYVATPAYLAARRRGIPVVVHEQNARAGLANRLGARWARAVAVTFPGTALPGAQVTGLPLRAPIARLVEQRLDDRAGTRAAAAAELGLDPALPTLLVSGGSLGAVSVNTAVAGAAADLLAAGVQVLHLTGAGKADAVRAALVGVPGAERYHVREYLTEMQLALAVADVVVGRSGAGTVCEQAALGIPAVYVPLPVGNGEQRLNAAAVVAAGGGLLVDDADLDPAWIRAHLPVLLVGDAAAETRERMGRAAAGVGVRDAAARVARLVEKELP</sequence>
<gene>
    <name evidence="10 13" type="primary">murG</name>
    <name evidence="13" type="ORF">CXY01_11390</name>
</gene>
<evidence type="ECO:0000313" key="13">
    <source>
        <dbReference type="EMBL" id="GEK20619.1"/>
    </source>
</evidence>
<evidence type="ECO:0000313" key="14">
    <source>
        <dbReference type="Proteomes" id="UP000321118"/>
    </source>
</evidence>
<dbReference type="Pfam" id="PF04101">
    <property type="entry name" value="Glyco_tran_28_C"/>
    <property type="match status" value="1"/>
</dbReference>
<feature type="binding site" evidence="10">
    <location>
        <position position="214"/>
    </location>
    <ligand>
        <name>UDP-N-acetyl-alpha-D-glucosamine</name>
        <dbReference type="ChEBI" id="CHEBI:57705"/>
    </ligand>
</feature>
<feature type="binding site" evidence="10">
    <location>
        <position position="174"/>
    </location>
    <ligand>
        <name>UDP-N-acetyl-alpha-D-glucosamine</name>
        <dbReference type="ChEBI" id="CHEBI:57705"/>
    </ligand>
</feature>
<comment type="pathway">
    <text evidence="10">Cell wall biogenesis; peptidoglycan biosynthesis.</text>
</comment>
<dbReference type="GO" id="GO:0009252">
    <property type="term" value="P:peptidoglycan biosynthetic process"/>
    <property type="evidence" value="ECO:0007669"/>
    <property type="project" value="UniProtKB-UniRule"/>
</dbReference>
<keyword evidence="3 10" id="KW-0328">Glycosyltransferase</keyword>
<dbReference type="GO" id="GO:0050511">
    <property type="term" value="F:undecaprenyldiphospho-muramoylpentapeptide beta-N-acetylglucosaminyltransferase activity"/>
    <property type="evidence" value="ECO:0007669"/>
    <property type="project" value="UniProtKB-UniRule"/>
</dbReference>
<organism evidence="13 14">
    <name type="scientific">Cellulomonas xylanilytica</name>
    <dbReference type="NCBI Taxonomy" id="233583"/>
    <lineage>
        <taxon>Bacteria</taxon>
        <taxon>Bacillati</taxon>
        <taxon>Actinomycetota</taxon>
        <taxon>Actinomycetes</taxon>
        <taxon>Micrococcales</taxon>
        <taxon>Cellulomonadaceae</taxon>
        <taxon>Cellulomonas</taxon>
    </lineage>
</organism>
<evidence type="ECO:0000256" key="5">
    <source>
        <dbReference type="ARBA" id="ARBA00022960"/>
    </source>
</evidence>